<comment type="caution">
    <text evidence="2">The sequence shown here is derived from an EMBL/GenBank/DDBJ whole genome shotgun (WGS) entry which is preliminary data.</text>
</comment>
<feature type="signal peptide" evidence="1">
    <location>
        <begin position="1"/>
        <end position="26"/>
    </location>
</feature>
<gene>
    <name evidence="2" type="ORF">NDU88_005953</name>
</gene>
<dbReference type="EMBL" id="JANPWB010000011">
    <property type="protein sequence ID" value="KAJ1127554.1"/>
    <property type="molecule type" value="Genomic_DNA"/>
</dbReference>
<reference evidence="2" key="1">
    <citation type="journal article" date="2022" name="bioRxiv">
        <title>Sequencing and chromosome-scale assembly of the giantPleurodeles waltlgenome.</title>
        <authorList>
            <person name="Brown T."/>
            <person name="Elewa A."/>
            <person name="Iarovenko S."/>
            <person name="Subramanian E."/>
            <person name="Araus A.J."/>
            <person name="Petzold A."/>
            <person name="Susuki M."/>
            <person name="Suzuki K.-i.T."/>
            <person name="Hayashi T."/>
            <person name="Toyoda A."/>
            <person name="Oliveira C."/>
            <person name="Osipova E."/>
            <person name="Leigh N.D."/>
            <person name="Simon A."/>
            <person name="Yun M.H."/>
        </authorList>
    </citation>
    <scope>NUCLEOTIDE SEQUENCE</scope>
    <source>
        <strain evidence="2">20211129_DDA</strain>
        <tissue evidence="2">Liver</tissue>
    </source>
</reference>
<feature type="chain" id="PRO_5043440179" evidence="1">
    <location>
        <begin position="27"/>
        <end position="168"/>
    </location>
</feature>
<accession>A0AAV7PK03</accession>
<dbReference type="Proteomes" id="UP001066276">
    <property type="component" value="Chromosome 7"/>
</dbReference>
<proteinExistence type="predicted"/>
<evidence type="ECO:0000313" key="2">
    <source>
        <dbReference type="EMBL" id="KAJ1127554.1"/>
    </source>
</evidence>
<evidence type="ECO:0000313" key="3">
    <source>
        <dbReference type="Proteomes" id="UP001066276"/>
    </source>
</evidence>
<keyword evidence="3" id="KW-1185">Reference proteome</keyword>
<sequence length="168" mass="17500">MSRCLGLWALSGCLMLLLLLSGTALAGCLLLSARTAELQGRVSALEEQGCRGSVPGEGAPAAWAGGLGTVQGSGQEEALLALLQPGLDRLLQEKLREGLAKMRTVREAPECNCPPVMVLEGDPSDVILIGVSYCDAQSFCLVSQEAVEAPNHPKKSILSVFPSSLLGV</sequence>
<dbReference type="PROSITE" id="PS51257">
    <property type="entry name" value="PROKAR_LIPOPROTEIN"/>
    <property type="match status" value="1"/>
</dbReference>
<keyword evidence="1" id="KW-0732">Signal</keyword>
<name>A0AAV7PK03_PLEWA</name>
<dbReference type="AlphaFoldDB" id="A0AAV7PK03"/>
<protein>
    <submittedName>
        <fullName evidence="2">Uncharacterized protein</fullName>
    </submittedName>
</protein>
<evidence type="ECO:0000256" key="1">
    <source>
        <dbReference type="SAM" id="SignalP"/>
    </source>
</evidence>
<organism evidence="2 3">
    <name type="scientific">Pleurodeles waltl</name>
    <name type="common">Iberian ribbed newt</name>
    <dbReference type="NCBI Taxonomy" id="8319"/>
    <lineage>
        <taxon>Eukaryota</taxon>
        <taxon>Metazoa</taxon>
        <taxon>Chordata</taxon>
        <taxon>Craniata</taxon>
        <taxon>Vertebrata</taxon>
        <taxon>Euteleostomi</taxon>
        <taxon>Amphibia</taxon>
        <taxon>Batrachia</taxon>
        <taxon>Caudata</taxon>
        <taxon>Salamandroidea</taxon>
        <taxon>Salamandridae</taxon>
        <taxon>Pleurodelinae</taxon>
        <taxon>Pleurodeles</taxon>
    </lineage>
</organism>